<feature type="compositionally biased region" description="Polar residues" evidence="6">
    <location>
        <begin position="27"/>
        <end position="39"/>
    </location>
</feature>
<dbReference type="Pfam" id="PF13923">
    <property type="entry name" value="zf-C3HC4_2"/>
    <property type="match status" value="1"/>
</dbReference>
<evidence type="ECO:0000256" key="3">
    <source>
        <dbReference type="ARBA" id="ARBA00022833"/>
    </source>
</evidence>
<evidence type="ECO:0000256" key="2">
    <source>
        <dbReference type="ARBA" id="ARBA00022771"/>
    </source>
</evidence>
<dbReference type="SUPFAM" id="SSF57850">
    <property type="entry name" value="RING/U-box"/>
    <property type="match status" value="1"/>
</dbReference>
<keyword evidence="5" id="KW-0175">Coiled coil</keyword>
<dbReference type="InterPro" id="IPR013083">
    <property type="entry name" value="Znf_RING/FYVE/PHD"/>
</dbReference>
<dbReference type="Proteomes" id="UP000799302">
    <property type="component" value="Unassembled WGS sequence"/>
</dbReference>
<dbReference type="AlphaFoldDB" id="A0A6A6UEL6"/>
<feature type="region of interest" description="Disordered" evidence="6">
    <location>
        <begin position="1"/>
        <end position="138"/>
    </location>
</feature>
<gene>
    <name evidence="8" type="ORF">BT63DRAFT_454054</name>
</gene>
<dbReference type="GO" id="GO:0008270">
    <property type="term" value="F:zinc ion binding"/>
    <property type="evidence" value="ECO:0007669"/>
    <property type="project" value="UniProtKB-KW"/>
</dbReference>
<dbReference type="InterPro" id="IPR017907">
    <property type="entry name" value="Znf_RING_CS"/>
</dbReference>
<name>A0A6A6UEL6_9PEZI</name>
<feature type="compositionally biased region" description="Polar residues" evidence="6">
    <location>
        <begin position="108"/>
        <end position="123"/>
    </location>
</feature>
<keyword evidence="2 4" id="KW-0863">Zinc-finger</keyword>
<keyword evidence="9" id="KW-1185">Reference proteome</keyword>
<dbReference type="PROSITE" id="PS50089">
    <property type="entry name" value="ZF_RING_2"/>
    <property type="match status" value="1"/>
</dbReference>
<dbReference type="SMART" id="SM00184">
    <property type="entry name" value="RING"/>
    <property type="match status" value="1"/>
</dbReference>
<evidence type="ECO:0000259" key="7">
    <source>
        <dbReference type="PROSITE" id="PS50089"/>
    </source>
</evidence>
<organism evidence="8 9">
    <name type="scientific">Microthyrium microscopicum</name>
    <dbReference type="NCBI Taxonomy" id="703497"/>
    <lineage>
        <taxon>Eukaryota</taxon>
        <taxon>Fungi</taxon>
        <taxon>Dikarya</taxon>
        <taxon>Ascomycota</taxon>
        <taxon>Pezizomycotina</taxon>
        <taxon>Dothideomycetes</taxon>
        <taxon>Dothideomycetes incertae sedis</taxon>
        <taxon>Microthyriales</taxon>
        <taxon>Microthyriaceae</taxon>
        <taxon>Microthyrium</taxon>
    </lineage>
</organism>
<evidence type="ECO:0000256" key="1">
    <source>
        <dbReference type="ARBA" id="ARBA00022723"/>
    </source>
</evidence>
<evidence type="ECO:0000313" key="8">
    <source>
        <dbReference type="EMBL" id="KAF2669873.1"/>
    </source>
</evidence>
<dbReference type="PROSITE" id="PS00518">
    <property type="entry name" value="ZF_RING_1"/>
    <property type="match status" value="1"/>
</dbReference>
<feature type="domain" description="RING-type" evidence="7">
    <location>
        <begin position="223"/>
        <end position="273"/>
    </location>
</feature>
<sequence>MDRNYPFGYSLRAESPLFVPNSPSPEPSRSLNRPSSSQYIRRGVPDLKYEDNSSPSSFVSLGSSTSSTPRSAFLEMSKNHRRPDSFSSSVAESSRARKRRRTGGHPSSFESSFERGQTPQNGPTVIDLTGDSSPGTHTEGEIQAAYTLESMRRPQVASGAGGASATLLEGSRAAPIMIDDLDNSTDKASEELRRVAAKQREDAVKAQSKLEGAKKTTLNSMNCVICMDVPTSLTMAHCGHAFCNLCLLESLRHSEIRTRTQTGVRSAQCPVCRKPVSTTKKEHITPLLIKVKQPKNKQRASTRTNIETAWL</sequence>
<keyword evidence="3" id="KW-0862">Zinc</keyword>
<reference evidence="8" key="1">
    <citation type="journal article" date="2020" name="Stud. Mycol.">
        <title>101 Dothideomycetes genomes: a test case for predicting lifestyles and emergence of pathogens.</title>
        <authorList>
            <person name="Haridas S."/>
            <person name="Albert R."/>
            <person name="Binder M."/>
            <person name="Bloem J."/>
            <person name="Labutti K."/>
            <person name="Salamov A."/>
            <person name="Andreopoulos B."/>
            <person name="Baker S."/>
            <person name="Barry K."/>
            <person name="Bills G."/>
            <person name="Bluhm B."/>
            <person name="Cannon C."/>
            <person name="Castanera R."/>
            <person name="Culley D."/>
            <person name="Daum C."/>
            <person name="Ezra D."/>
            <person name="Gonzalez J."/>
            <person name="Henrissat B."/>
            <person name="Kuo A."/>
            <person name="Liang C."/>
            <person name="Lipzen A."/>
            <person name="Lutzoni F."/>
            <person name="Magnuson J."/>
            <person name="Mondo S."/>
            <person name="Nolan M."/>
            <person name="Ohm R."/>
            <person name="Pangilinan J."/>
            <person name="Park H.-J."/>
            <person name="Ramirez L."/>
            <person name="Alfaro M."/>
            <person name="Sun H."/>
            <person name="Tritt A."/>
            <person name="Yoshinaga Y."/>
            <person name="Zwiers L.-H."/>
            <person name="Turgeon B."/>
            <person name="Goodwin S."/>
            <person name="Spatafora J."/>
            <person name="Crous P."/>
            <person name="Grigoriev I."/>
        </authorList>
    </citation>
    <scope>NUCLEOTIDE SEQUENCE</scope>
    <source>
        <strain evidence="8">CBS 115976</strain>
    </source>
</reference>
<feature type="coiled-coil region" evidence="5">
    <location>
        <begin position="178"/>
        <end position="216"/>
    </location>
</feature>
<evidence type="ECO:0000256" key="5">
    <source>
        <dbReference type="SAM" id="Coils"/>
    </source>
</evidence>
<keyword evidence="1" id="KW-0479">Metal-binding</keyword>
<protein>
    <recommendedName>
        <fullName evidence="7">RING-type domain-containing protein</fullName>
    </recommendedName>
</protein>
<evidence type="ECO:0000256" key="6">
    <source>
        <dbReference type="SAM" id="MobiDB-lite"/>
    </source>
</evidence>
<dbReference type="EMBL" id="MU004234">
    <property type="protein sequence ID" value="KAF2669873.1"/>
    <property type="molecule type" value="Genomic_DNA"/>
</dbReference>
<accession>A0A6A6UEL6</accession>
<dbReference type="InterPro" id="IPR001841">
    <property type="entry name" value="Znf_RING"/>
</dbReference>
<dbReference type="OrthoDB" id="6270329at2759"/>
<dbReference type="InterPro" id="IPR047134">
    <property type="entry name" value="RNF4"/>
</dbReference>
<evidence type="ECO:0000256" key="4">
    <source>
        <dbReference type="PROSITE-ProRule" id="PRU00175"/>
    </source>
</evidence>
<evidence type="ECO:0000313" key="9">
    <source>
        <dbReference type="Proteomes" id="UP000799302"/>
    </source>
</evidence>
<feature type="compositionally biased region" description="Low complexity" evidence="6">
    <location>
        <begin position="53"/>
        <end position="71"/>
    </location>
</feature>
<dbReference type="Gene3D" id="3.30.40.10">
    <property type="entry name" value="Zinc/RING finger domain, C3HC4 (zinc finger)"/>
    <property type="match status" value="1"/>
</dbReference>
<dbReference type="PANTHER" id="PTHR23041">
    <property type="entry name" value="RING FINGER DOMAIN-CONTAINING"/>
    <property type="match status" value="1"/>
</dbReference>
<dbReference type="PANTHER" id="PTHR23041:SF78">
    <property type="entry name" value="E3 UBIQUITIN-PROTEIN LIGASE RNF4"/>
    <property type="match status" value="1"/>
</dbReference>
<proteinExistence type="predicted"/>